<dbReference type="GO" id="GO:0030288">
    <property type="term" value="C:outer membrane-bounded periplasmic space"/>
    <property type="evidence" value="ECO:0007669"/>
    <property type="project" value="UniProtKB-ARBA"/>
</dbReference>
<sequence>MKFARATGSAKFRWGAVAGGLAAAAMATAGVAAAQEKVLRVGMTAADIPYAAGQPDQGFEGFRFMGYMLYDPLVLWDLSSADKPAALKPGLAESWSVDAADKTKWTFKLRQGVKYHDGGEFTADDVVFNFEVNRDTKAKHYDPKQAAQVATRIPDLKEVRKVDKYTIEIITHTPTAYVPYEVSFWFMPSKAHYDKVGSWEAFAKAPVGTGPWKLQRVVPRERAEMAGNKDYWDRDRVPKVDRVILLPIPEASARTAALLSRQVDWIEAPSPDTVPRLKQAGMQIITNGYPHNWAIAPSRAPGSPWNDVRVRKAANLCVDREGINKLLGGLSLPAKGHMPPGDLWFGKPSFELGYRPDEARKLMAEAGFSAGKKQPIKIAISTSGSGQMQPLPMFEAIQANLNECFFSVTAEVMEWNALTAFARNPANHPDIVKAGVDSVIISRAIQDPFSAFDRFFLPNRIPPGGSNWGMVDDPEYNALIQKASQTFELEAQNAVLGELHAALVNKAEWIWITHDVNPRALARNVKGFVQAKSWFQDLTSVTKD</sequence>
<dbReference type="InterPro" id="IPR039424">
    <property type="entry name" value="SBP_5"/>
</dbReference>
<evidence type="ECO:0000256" key="2">
    <source>
        <dbReference type="ARBA" id="ARBA00005695"/>
    </source>
</evidence>
<dbReference type="Pfam" id="PF00496">
    <property type="entry name" value="SBP_bac_5"/>
    <property type="match status" value="1"/>
</dbReference>
<feature type="signal peptide" evidence="3">
    <location>
        <begin position="1"/>
        <end position="34"/>
    </location>
</feature>
<accession>A0A3N1M2G0</accession>
<dbReference type="GO" id="GO:0015833">
    <property type="term" value="P:peptide transport"/>
    <property type="evidence" value="ECO:0007669"/>
    <property type="project" value="TreeGrafter"/>
</dbReference>
<feature type="domain" description="Solute-binding protein family 5" evidence="4">
    <location>
        <begin position="87"/>
        <end position="426"/>
    </location>
</feature>
<evidence type="ECO:0000256" key="3">
    <source>
        <dbReference type="SAM" id="SignalP"/>
    </source>
</evidence>
<dbReference type="PANTHER" id="PTHR30290">
    <property type="entry name" value="PERIPLASMIC BINDING COMPONENT OF ABC TRANSPORTER"/>
    <property type="match status" value="1"/>
</dbReference>
<evidence type="ECO:0000313" key="5">
    <source>
        <dbReference type="EMBL" id="ROP99911.1"/>
    </source>
</evidence>
<name>A0A3N1M2G0_9PROT</name>
<keyword evidence="3" id="KW-0732">Signal</keyword>
<dbReference type="Gene3D" id="3.40.190.10">
    <property type="entry name" value="Periplasmic binding protein-like II"/>
    <property type="match status" value="1"/>
</dbReference>
<dbReference type="PANTHER" id="PTHR30290:SF83">
    <property type="entry name" value="ABC TRANSPORTER SUBSTRATE-BINDING PROTEIN"/>
    <property type="match status" value="1"/>
</dbReference>
<dbReference type="GO" id="GO:1904680">
    <property type="term" value="F:peptide transmembrane transporter activity"/>
    <property type="evidence" value="ECO:0007669"/>
    <property type="project" value="TreeGrafter"/>
</dbReference>
<dbReference type="Gene3D" id="3.90.76.10">
    <property type="entry name" value="Dipeptide-binding Protein, Domain 1"/>
    <property type="match status" value="1"/>
</dbReference>
<feature type="chain" id="PRO_5018173621" evidence="3">
    <location>
        <begin position="35"/>
        <end position="544"/>
    </location>
</feature>
<evidence type="ECO:0000259" key="4">
    <source>
        <dbReference type="Pfam" id="PF00496"/>
    </source>
</evidence>
<dbReference type="InterPro" id="IPR000914">
    <property type="entry name" value="SBP_5_dom"/>
</dbReference>
<dbReference type="SUPFAM" id="SSF53850">
    <property type="entry name" value="Periplasmic binding protein-like II"/>
    <property type="match status" value="1"/>
</dbReference>
<dbReference type="InterPro" id="IPR030678">
    <property type="entry name" value="Peptide/Ni-bd"/>
</dbReference>
<dbReference type="CDD" id="cd08495">
    <property type="entry name" value="PBP2_NikA_DppA_OppA_like_8"/>
    <property type="match status" value="1"/>
</dbReference>
<protein>
    <submittedName>
        <fullName evidence="5">ABC-type transport system substrate-binding protein</fullName>
    </submittedName>
</protein>
<reference evidence="5 6" key="1">
    <citation type="submission" date="2018-11" db="EMBL/GenBank/DDBJ databases">
        <title>Genomic Encyclopedia of Type Strains, Phase IV (KMG-IV): sequencing the most valuable type-strain genomes for metagenomic binning, comparative biology and taxonomic classification.</title>
        <authorList>
            <person name="Goeker M."/>
        </authorList>
    </citation>
    <scope>NUCLEOTIDE SEQUENCE [LARGE SCALE GENOMIC DNA]</scope>
    <source>
        <strain evidence="5 6">DSM 5900</strain>
    </source>
</reference>
<dbReference type="PIRSF" id="PIRSF002741">
    <property type="entry name" value="MppA"/>
    <property type="match status" value="1"/>
</dbReference>
<dbReference type="GO" id="GO:0043190">
    <property type="term" value="C:ATP-binding cassette (ABC) transporter complex"/>
    <property type="evidence" value="ECO:0007669"/>
    <property type="project" value="InterPro"/>
</dbReference>
<dbReference type="EMBL" id="RJKX01000013">
    <property type="protein sequence ID" value="ROP99911.1"/>
    <property type="molecule type" value="Genomic_DNA"/>
</dbReference>
<comment type="subcellular location">
    <subcellularLocation>
        <location evidence="1">Periplasm</location>
    </subcellularLocation>
</comment>
<dbReference type="RefSeq" id="WP_179955441.1">
    <property type="nucleotide sequence ID" value="NZ_AP019700.1"/>
</dbReference>
<proteinExistence type="inferred from homology"/>
<keyword evidence="6" id="KW-1185">Reference proteome</keyword>
<comment type="caution">
    <text evidence="5">The sequence shown here is derived from an EMBL/GenBank/DDBJ whole genome shotgun (WGS) entry which is preliminary data.</text>
</comment>
<comment type="similarity">
    <text evidence="2">Belongs to the bacterial solute-binding protein 5 family.</text>
</comment>
<evidence type="ECO:0000256" key="1">
    <source>
        <dbReference type="ARBA" id="ARBA00004418"/>
    </source>
</evidence>
<gene>
    <name evidence="5" type="ORF">EDC65_1706</name>
</gene>
<evidence type="ECO:0000313" key="6">
    <source>
        <dbReference type="Proteomes" id="UP000278222"/>
    </source>
</evidence>
<dbReference type="Gene3D" id="3.10.105.10">
    <property type="entry name" value="Dipeptide-binding Protein, Domain 3"/>
    <property type="match status" value="1"/>
</dbReference>
<dbReference type="Proteomes" id="UP000278222">
    <property type="component" value="Unassembled WGS sequence"/>
</dbReference>
<organism evidence="5 6">
    <name type="scientific">Stella humosa</name>
    <dbReference type="NCBI Taxonomy" id="94"/>
    <lineage>
        <taxon>Bacteria</taxon>
        <taxon>Pseudomonadati</taxon>
        <taxon>Pseudomonadota</taxon>
        <taxon>Alphaproteobacteria</taxon>
        <taxon>Rhodospirillales</taxon>
        <taxon>Stellaceae</taxon>
        <taxon>Stella</taxon>
    </lineage>
</organism>
<dbReference type="AlphaFoldDB" id="A0A3N1M2G0"/>